<organism evidence="7 8">
    <name type="scientific">Acidiphilium rubrum</name>
    <dbReference type="NCBI Taxonomy" id="526"/>
    <lineage>
        <taxon>Bacteria</taxon>
        <taxon>Pseudomonadati</taxon>
        <taxon>Pseudomonadota</taxon>
        <taxon>Alphaproteobacteria</taxon>
        <taxon>Acetobacterales</taxon>
        <taxon>Acidocellaceae</taxon>
        <taxon>Acidiphilium</taxon>
    </lineage>
</organism>
<proteinExistence type="inferred from homology"/>
<dbReference type="Pfam" id="PF05378">
    <property type="entry name" value="Hydant_A_N"/>
    <property type="match status" value="1"/>
</dbReference>
<keyword evidence="8" id="KW-1185">Reference proteome</keyword>
<feature type="domain" description="Acetophenone carboxylase-like C-terminal" evidence="6">
    <location>
        <begin position="636"/>
        <end position="691"/>
    </location>
</feature>
<dbReference type="InterPro" id="IPR045079">
    <property type="entry name" value="Oxoprolinase-like"/>
</dbReference>
<dbReference type="InterPro" id="IPR008040">
    <property type="entry name" value="Hydant_A_N"/>
</dbReference>
<dbReference type="RefSeq" id="WP_029310600.1">
    <property type="nucleotide sequence ID" value="NZ_FTNE01000008.1"/>
</dbReference>
<dbReference type="AlphaFoldDB" id="A0A8G2CKC3"/>
<protein>
    <submittedName>
        <fullName evidence="7">5-oxoprolinase (ATP-hydrolysing)</fullName>
    </submittedName>
</protein>
<dbReference type="OrthoDB" id="7314499at2"/>
<dbReference type="InterPro" id="IPR002821">
    <property type="entry name" value="Hydantoinase_A"/>
</dbReference>
<feature type="domain" description="Hydantoinase B/oxoprolinase" evidence="4">
    <location>
        <begin position="714"/>
        <end position="1221"/>
    </location>
</feature>
<feature type="region of interest" description="Disordered" evidence="2">
    <location>
        <begin position="1"/>
        <end position="20"/>
    </location>
</feature>
<evidence type="ECO:0000259" key="5">
    <source>
        <dbReference type="Pfam" id="PF05378"/>
    </source>
</evidence>
<dbReference type="Pfam" id="PF19278">
    <property type="entry name" value="Hydant_A_C"/>
    <property type="match status" value="1"/>
</dbReference>
<evidence type="ECO:0000259" key="4">
    <source>
        <dbReference type="Pfam" id="PF02538"/>
    </source>
</evidence>
<evidence type="ECO:0000313" key="7">
    <source>
        <dbReference type="EMBL" id="SIQ72879.1"/>
    </source>
</evidence>
<dbReference type="Pfam" id="PF01968">
    <property type="entry name" value="Hydantoinase_A"/>
    <property type="match status" value="1"/>
</dbReference>
<dbReference type="GO" id="GO:0006749">
    <property type="term" value="P:glutathione metabolic process"/>
    <property type="evidence" value="ECO:0007669"/>
    <property type="project" value="TreeGrafter"/>
</dbReference>
<name>A0A8G2CKC3_ACIRU</name>
<accession>A0A8G2CKC3</accession>
<evidence type="ECO:0000313" key="8">
    <source>
        <dbReference type="Proteomes" id="UP000186308"/>
    </source>
</evidence>
<comment type="similarity">
    <text evidence="1">Belongs to the oxoprolinase family.</text>
</comment>
<dbReference type="GO" id="GO:0017168">
    <property type="term" value="F:5-oxoprolinase (ATP-hydrolyzing) activity"/>
    <property type="evidence" value="ECO:0007669"/>
    <property type="project" value="TreeGrafter"/>
</dbReference>
<feature type="domain" description="Hydantoinase/oxoprolinase N-terminal" evidence="5">
    <location>
        <begin position="23"/>
        <end position="199"/>
    </location>
</feature>
<dbReference type="InterPro" id="IPR003692">
    <property type="entry name" value="Hydantoinase_B"/>
</dbReference>
<reference evidence="7 8" key="1">
    <citation type="submission" date="2017-01" db="EMBL/GenBank/DDBJ databases">
        <authorList>
            <person name="Varghese N."/>
            <person name="Submissions S."/>
        </authorList>
    </citation>
    <scope>NUCLEOTIDE SEQUENCE [LARGE SCALE GENOMIC DNA]</scope>
    <source>
        <strain evidence="7 8">ATCC 35905</strain>
    </source>
</reference>
<evidence type="ECO:0000256" key="2">
    <source>
        <dbReference type="SAM" id="MobiDB-lite"/>
    </source>
</evidence>
<evidence type="ECO:0000256" key="1">
    <source>
        <dbReference type="ARBA" id="ARBA00010403"/>
    </source>
</evidence>
<dbReference type="Proteomes" id="UP000186308">
    <property type="component" value="Unassembled WGS sequence"/>
</dbReference>
<feature type="domain" description="Hydantoinase A/oxoprolinase" evidence="3">
    <location>
        <begin position="222"/>
        <end position="507"/>
    </location>
</feature>
<dbReference type="GO" id="GO:0005829">
    <property type="term" value="C:cytosol"/>
    <property type="evidence" value="ECO:0007669"/>
    <property type="project" value="TreeGrafter"/>
</dbReference>
<evidence type="ECO:0000259" key="3">
    <source>
        <dbReference type="Pfam" id="PF01968"/>
    </source>
</evidence>
<dbReference type="PANTHER" id="PTHR11365">
    <property type="entry name" value="5-OXOPROLINASE RELATED"/>
    <property type="match status" value="1"/>
</dbReference>
<sequence>MPNASRPAQSTPPPSPAPDAGWRFWIDRGGTFTDIVATAPDGTRHTSKLLSENPDQYDDAALAGIRALLGLTATEPLPPAAIAAVKMGTTVATNALLERKGARVLLLIDRGMADLLRIGSQARPRLFTFDIRLPGMIYERVVELGGRIAADGTIIEPLDQAAARAALAQARADGIASVAIARMHAWRYPAHEQTLAGLATAAGFTQVSASHVVSPLLRLVPRGDTTVADAYLTPILRRYVDRIATGLPGSKLYFMQSHGGLAEAHHFSGKDAILSGPAGGIVGAARTAGMAGLERIIGFDMGGTSTDVSIYDRGFERSFETEIAGVRLLVPMLAINTVAAGGGSVLGFDGARLRVGPDSAGANPGPACYRRGGPLTVTDANLCLGKLAPQHFPPIFGPAQNQPLDADVVQRAFTHLAQRINAATGATHSIEQLAAGFITIAVTSMAQAIKQISIQKGRDPAGFALACFGGAGGQHACLVAEDLGMSTIFIHPLAGVLSAYGMGLADQIVLREQAVETPLTDAAMPGLHATAADLADAARQALIAQGAEPAALHINHRAHLRYAGTDTPLIIDLTNPATMRTDFEAAHRRLFGFIAPGRALIVGAIAIEAIAPGETIIEPALPPRTTGAPIMCETIRMFSRNTWHDAAVFDRDSLLAGDVIEGPAMLREANATTIVEPGWRAAITDRNHLIMTRQAQPARTIMADARPDAASPPDPVQLELFNNLFMAIAEQSGAVLRNTASSVNIKERLDFSCALFDADGALIANAPHVPVHLGAMSESVRVVLRRRGATLRPGDAVALNNPFNGGTHLPDITVITPMFDDAGTTLRGFVASRGHHADIGGQTPGSMPPFATTLEQEGVIIDDMLVVAQGVFQETTLRDALASARYPARNPDESVADLKAQLAANAAGIAAFEAMVAQYGWPTVQAYTRHVMDNGEASVRTAIERLHDGAFAYRMDDGTPLTVRITIDHAHRAATIDFTGTGAQHAGNFNAPPAVTRAAVLYVFRCLVDDDIPLNEGCLRPLTIINPPGSFLNPQPGAAVVAGNTEVSQAVTAALLGALGVCASAQATMNNLLFGNQRYQYYETICGGAGAGPGFDGCSAVHTHMTNTRMTDPEVLELRYPVRVEEFAIRRGSGGAGQHRGGDGAIRRLRFLEPMTVTILASRRTIPPFGMAGGLPGAAGTQWIERADGSTEALGGRDQAELQTGDAIVIETPGGGGFGPPPL</sequence>
<dbReference type="PANTHER" id="PTHR11365:SF23">
    <property type="entry name" value="HYPOTHETICAL 5-OXOPROLINASE (EUROFUNG)-RELATED"/>
    <property type="match status" value="1"/>
</dbReference>
<gene>
    <name evidence="7" type="ORF">SAMN05421828_108121</name>
</gene>
<dbReference type="EMBL" id="FTNE01000008">
    <property type="protein sequence ID" value="SIQ72879.1"/>
    <property type="molecule type" value="Genomic_DNA"/>
</dbReference>
<dbReference type="InterPro" id="IPR049517">
    <property type="entry name" value="ACX-like_C"/>
</dbReference>
<comment type="caution">
    <text evidence="7">The sequence shown here is derived from an EMBL/GenBank/DDBJ whole genome shotgun (WGS) entry which is preliminary data.</text>
</comment>
<dbReference type="Pfam" id="PF02538">
    <property type="entry name" value="Hydantoinase_B"/>
    <property type="match status" value="1"/>
</dbReference>
<evidence type="ECO:0000259" key="6">
    <source>
        <dbReference type="Pfam" id="PF19278"/>
    </source>
</evidence>